<keyword evidence="8" id="KW-1185">Reference proteome</keyword>
<dbReference type="Pfam" id="PF05128">
    <property type="entry name" value="DUF697"/>
    <property type="match status" value="1"/>
</dbReference>
<reference evidence="7 8" key="1">
    <citation type="submission" date="2019-08" db="EMBL/GenBank/DDBJ databases">
        <title>Lewinella sp. strain SSH13 Genome sequencing and assembly.</title>
        <authorList>
            <person name="Kim I."/>
        </authorList>
    </citation>
    <scope>NUCLEOTIDE SEQUENCE [LARGE SCALE GENOMIC DNA]</scope>
    <source>
        <strain evidence="7 8">SSH13</strain>
    </source>
</reference>
<dbReference type="Proteomes" id="UP000321907">
    <property type="component" value="Unassembled WGS sequence"/>
</dbReference>
<dbReference type="InterPro" id="IPR018649">
    <property type="entry name" value="SHOCT"/>
</dbReference>
<keyword evidence="3" id="KW-1133">Transmembrane helix</keyword>
<evidence type="ECO:0000313" key="8">
    <source>
        <dbReference type="Proteomes" id="UP000321907"/>
    </source>
</evidence>
<comment type="caution">
    <text evidence="7">The sequence shown here is derived from an EMBL/GenBank/DDBJ whole genome shotgun (WGS) entry which is preliminary data.</text>
</comment>
<evidence type="ECO:0000256" key="2">
    <source>
        <dbReference type="ARBA" id="ARBA00022692"/>
    </source>
</evidence>
<dbReference type="AlphaFoldDB" id="A0A5C7F1F1"/>
<name>A0A5C7F1F1_9BACT</name>
<feature type="domain" description="SHOCT" evidence="6">
    <location>
        <begin position="229"/>
        <end position="254"/>
    </location>
</feature>
<gene>
    <name evidence="7" type="ORF">FUA23_21570</name>
</gene>
<comment type="subcellular location">
    <subcellularLocation>
        <location evidence="1">Membrane</location>
        <topology evidence="1">Multi-pass membrane protein</topology>
    </subcellularLocation>
</comment>
<evidence type="ECO:0000256" key="1">
    <source>
        <dbReference type="ARBA" id="ARBA00004141"/>
    </source>
</evidence>
<sequence>MRKKIEDIAKKQLKKSFMTPKGNKHQNQHAETVIRNHVIWSMGASYIIPLPIADVFAVSALQLDMIRQLCRVYDIDFAETQGKAIVSALTTSTMARAGARSLIKVIPVVGSVVGGITTAVINGASTYALGEVFKTHFATGGTILDFDTDRLKKLYREKFEKGKKVAKEWKEETDSTETAPQAPQPAAAVEPPPAPAPTVKKQPTAAPDPAPEPTVASASSPMDEDAIRKIKELAEMKAQNIITEEEFEAMKKRIIG</sequence>
<dbReference type="EMBL" id="VOXD01000058">
    <property type="protein sequence ID" value="TXF83562.1"/>
    <property type="molecule type" value="Genomic_DNA"/>
</dbReference>
<dbReference type="GO" id="GO:0016020">
    <property type="term" value="C:membrane"/>
    <property type="evidence" value="ECO:0007669"/>
    <property type="project" value="UniProtKB-SubCell"/>
</dbReference>
<organism evidence="7 8">
    <name type="scientific">Neolewinella aurantiaca</name>
    <dbReference type="NCBI Taxonomy" id="2602767"/>
    <lineage>
        <taxon>Bacteria</taxon>
        <taxon>Pseudomonadati</taxon>
        <taxon>Bacteroidota</taxon>
        <taxon>Saprospiria</taxon>
        <taxon>Saprospirales</taxon>
        <taxon>Lewinellaceae</taxon>
        <taxon>Neolewinella</taxon>
    </lineage>
</organism>
<keyword evidence="2" id="KW-0812">Transmembrane</keyword>
<evidence type="ECO:0000256" key="5">
    <source>
        <dbReference type="SAM" id="MobiDB-lite"/>
    </source>
</evidence>
<feature type="region of interest" description="Disordered" evidence="5">
    <location>
        <begin position="165"/>
        <end position="229"/>
    </location>
</feature>
<feature type="compositionally biased region" description="Low complexity" evidence="5">
    <location>
        <begin position="176"/>
        <end position="189"/>
    </location>
</feature>
<dbReference type="InterPro" id="IPR021147">
    <property type="entry name" value="DUF697"/>
</dbReference>
<evidence type="ECO:0000313" key="7">
    <source>
        <dbReference type="EMBL" id="TXF83562.1"/>
    </source>
</evidence>
<evidence type="ECO:0000259" key="6">
    <source>
        <dbReference type="Pfam" id="PF09851"/>
    </source>
</evidence>
<dbReference type="RefSeq" id="WP_147932857.1">
    <property type="nucleotide sequence ID" value="NZ_VOXD01000058.1"/>
</dbReference>
<dbReference type="Pfam" id="PF09851">
    <property type="entry name" value="SHOCT"/>
    <property type="match status" value="1"/>
</dbReference>
<protein>
    <submittedName>
        <fullName evidence="7">DUF697 domain-containing protein</fullName>
    </submittedName>
</protein>
<dbReference type="OrthoDB" id="980719at2"/>
<proteinExistence type="predicted"/>
<evidence type="ECO:0000256" key="4">
    <source>
        <dbReference type="ARBA" id="ARBA00023136"/>
    </source>
</evidence>
<accession>A0A5C7F1F1</accession>
<keyword evidence="4" id="KW-0472">Membrane</keyword>
<evidence type="ECO:0000256" key="3">
    <source>
        <dbReference type="ARBA" id="ARBA00022989"/>
    </source>
</evidence>